<protein>
    <submittedName>
        <fullName evidence="2">Uncharacterized protein</fullName>
    </submittedName>
</protein>
<accession>A0A6A5YY52</accession>
<feature type="region of interest" description="Disordered" evidence="1">
    <location>
        <begin position="212"/>
        <end position="261"/>
    </location>
</feature>
<feature type="compositionally biased region" description="Gly residues" evidence="1">
    <location>
        <begin position="238"/>
        <end position="254"/>
    </location>
</feature>
<dbReference type="EMBL" id="ML977333">
    <property type="protein sequence ID" value="KAF2111744.1"/>
    <property type="molecule type" value="Genomic_DNA"/>
</dbReference>
<reference evidence="2" key="1">
    <citation type="journal article" date="2020" name="Stud. Mycol.">
        <title>101 Dothideomycetes genomes: a test case for predicting lifestyles and emergence of pathogens.</title>
        <authorList>
            <person name="Haridas S."/>
            <person name="Albert R."/>
            <person name="Binder M."/>
            <person name="Bloem J."/>
            <person name="Labutti K."/>
            <person name="Salamov A."/>
            <person name="Andreopoulos B."/>
            <person name="Baker S."/>
            <person name="Barry K."/>
            <person name="Bills G."/>
            <person name="Bluhm B."/>
            <person name="Cannon C."/>
            <person name="Castanera R."/>
            <person name="Culley D."/>
            <person name="Daum C."/>
            <person name="Ezra D."/>
            <person name="Gonzalez J."/>
            <person name="Henrissat B."/>
            <person name="Kuo A."/>
            <person name="Liang C."/>
            <person name="Lipzen A."/>
            <person name="Lutzoni F."/>
            <person name="Magnuson J."/>
            <person name="Mondo S."/>
            <person name="Nolan M."/>
            <person name="Ohm R."/>
            <person name="Pangilinan J."/>
            <person name="Park H.-J."/>
            <person name="Ramirez L."/>
            <person name="Alfaro M."/>
            <person name="Sun H."/>
            <person name="Tritt A."/>
            <person name="Yoshinaga Y."/>
            <person name="Zwiers L.-H."/>
            <person name="Turgeon B."/>
            <person name="Goodwin S."/>
            <person name="Spatafora J."/>
            <person name="Crous P."/>
            <person name="Grigoriev I."/>
        </authorList>
    </citation>
    <scope>NUCLEOTIDE SEQUENCE</scope>
    <source>
        <strain evidence="2">CBS 627.86</strain>
    </source>
</reference>
<proteinExistence type="predicted"/>
<evidence type="ECO:0000313" key="3">
    <source>
        <dbReference type="Proteomes" id="UP000799770"/>
    </source>
</evidence>
<feature type="compositionally biased region" description="Low complexity" evidence="1">
    <location>
        <begin position="89"/>
        <end position="101"/>
    </location>
</feature>
<sequence length="261" mass="28311">MAIAVAIITRSAAASKQQASEERGRKIYKRRRCSSNRLPLSKQERQLHWRPASPLPVIYSLYQTIYQLLQLNVVNMSSSGAPPPPTPPSSGGRRSNPSASATSPQIFSPRRTRDGQVRNGLTVQTPLTSLALDRELHADPDHWPTYVVRDVVRRIFLETTVQEARDYADQGHAVYDTNNHHRVEWAVRLPSEGKGHEGAFEGQFVALDKANDDMWDAEMNPPDSPSAGKGKGPRRDGPGSGSPPAGGAGTGTGSGSNVVST</sequence>
<name>A0A6A5YY52_9PLEO</name>
<evidence type="ECO:0000313" key="2">
    <source>
        <dbReference type="EMBL" id="KAF2111744.1"/>
    </source>
</evidence>
<keyword evidence="3" id="KW-1185">Reference proteome</keyword>
<organism evidence="2 3">
    <name type="scientific">Lophiotrema nucula</name>
    <dbReference type="NCBI Taxonomy" id="690887"/>
    <lineage>
        <taxon>Eukaryota</taxon>
        <taxon>Fungi</taxon>
        <taxon>Dikarya</taxon>
        <taxon>Ascomycota</taxon>
        <taxon>Pezizomycotina</taxon>
        <taxon>Dothideomycetes</taxon>
        <taxon>Pleosporomycetidae</taxon>
        <taxon>Pleosporales</taxon>
        <taxon>Lophiotremataceae</taxon>
        <taxon>Lophiotrema</taxon>
    </lineage>
</organism>
<dbReference type="AlphaFoldDB" id="A0A6A5YY52"/>
<evidence type="ECO:0000256" key="1">
    <source>
        <dbReference type="SAM" id="MobiDB-lite"/>
    </source>
</evidence>
<gene>
    <name evidence="2" type="ORF">BDV96DRAFT_690123</name>
</gene>
<dbReference type="Proteomes" id="UP000799770">
    <property type="component" value="Unassembled WGS sequence"/>
</dbReference>
<feature type="region of interest" description="Disordered" evidence="1">
    <location>
        <begin position="79"/>
        <end position="120"/>
    </location>
</feature>